<gene>
    <name evidence="1" type="ORF">FWILDA_LOCUS5652</name>
</gene>
<evidence type="ECO:0000313" key="1">
    <source>
        <dbReference type="EMBL" id="CAI2172582.1"/>
    </source>
</evidence>
<dbReference type="EMBL" id="CAMKVN010000958">
    <property type="protein sequence ID" value="CAI2172582.1"/>
    <property type="molecule type" value="Genomic_DNA"/>
</dbReference>
<accession>A0A9W4SL38</accession>
<organism evidence="1 2">
    <name type="scientific">Funneliformis geosporum</name>
    <dbReference type="NCBI Taxonomy" id="1117311"/>
    <lineage>
        <taxon>Eukaryota</taxon>
        <taxon>Fungi</taxon>
        <taxon>Fungi incertae sedis</taxon>
        <taxon>Mucoromycota</taxon>
        <taxon>Glomeromycotina</taxon>
        <taxon>Glomeromycetes</taxon>
        <taxon>Glomerales</taxon>
        <taxon>Glomeraceae</taxon>
        <taxon>Funneliformis</taxon>
    </lineage>
</organism>
<sequence>MAGAQVSSYFINTRLEECNFPSFTTHQKKAKNHATLLDKNFKTNNLLLYIEKGYRTNDLYSKLFWDRIESQLTFDAEIETKRKEMLLAKYPISLTGWNSDWHHEENRRALNDILTDRCVVPTKRKTMEYYFPVILPPTYAQDRLPHTPPHQIFSSGASVPSWIKFPWIHYNLLWVQDIYKRL</sequence>
<dbReference type="Proteomes" id="UP001153678">
    <property type="component" value="Unassembled WGS sequence"/>
</dbReference>
<evidence type="ECO:0000313" key="2">
    <source>
        <dbReference type="Proteomes" id="UP001153678"/>
    </source>
</evidence>
<name>A0A9W4SL38_9GLOM</name>
<keyword evidence="2" id="KW-1185">Reference proteome</keyword>
<dbReference type="AlphaFoldDB" id="A0A9W4SL38"/>
<protein>
    <submittedName>
        <fullName evidence="1">17023_t:CDS:1</fullName>
    </submittedName>
</protein>
<proteinExistence type="predicted"/>
<comment type="caution">
    <text evidence="1">The sequence shown here is derived from an EMBL/GenBank/DDBJ whole genome shotgun (WGS) entry which is preliminary data.</text>
</comment>
<reference evidence="1" key="1">
    <citation type="submission" date="2022-08" db="EMBL/GenBank/DDBJ databases">
        <authorList>
            <person name="Kallberg Y."/>
            <person name="Tangrot J."/>
            <person name="Rosling A."/>
        </authorList>
    </citation>
    <scope>NUCLEOTIDE SEQUENCE</scope>
    <source>
        <strain evidence="1">Wild A</strain>
    </source>
</reference>
<dbReference type="OrthoDB" id="2406775at2759"/>